<dbReference type="RefSeq" id="WP_090895509.1">
    <property type="nucleotide sequence ID" value="NZ_CZPZ01000007.1"/>
</dbReference>
<dbReference type="EMBL" id="CZPZ01000007">
    <property type="protein sequence ID" value="CUS34032.1"/>
    <property type="molecule type" value="Genomic_DNA"/>
</dbReference>
<keyword evidence="4" id="KW-1185">Reference proteome</keyword>
<accession>A0A0S4LBP6</accession>
<feature type="region of interest" description="Disordered" evidence="1">
    <location>
        <begin position="568"/>
        <end position="593"/>
    </location>
</feature>
<dbReference type="InterPro" id="IPR011658">
    <property type="entry name" value="PA14_dom"/>
</dbReference>
<feature type="domain" description="PA14" evidence="2">
    <location>
        <begin position="298"/>
        <end position="441"/>
    </location>
</feature>
<dbReference type="AlphaFoldDB" id="A0A0S4LBP6"/>
<proteinExistence type="predicted"/>
<dbReference type="STRING" id="1742973.COMA2_150066"/>
<dbReference type="Gene3D" id="3.90.182.10">
    <property type="entry name" value="Toxin - Anthrax Protective Antigen,domain 1"/>
    <property type="match status" value="1"/>
</dbReference>
<dbReference type="NCBIfam" id="TIGR02242">
    <property type="entry name" value="tail_TIGR02242"/>
    <property type="match status" value="1"/>
</dbReference>
<dbReference type="InterPro" id="IPR011748">
    <property type="entry name" value="Unchr_phage_tail-like"/>
</dbReference>
<gene>
    <name evidence="3" type="ORF">COMA2_150066</name>
</gene>
<evidence type="ECO:0000256" key="1">
    <source>
        <dbReference type="SAM" id="MobiDB-lite"/>
    </source>
</evidence>
<evidence type="ECO:0000313" key="3">
    <source>
        <dbReference type="EMBL" id="CUS34032.1"/>
    </source>
</evidence>
<dbReference type="SMART" id="SM00758">
    <property type="entry name" value="PA14"/>
    <property type="match status" value="1"/>
</dbReference>
<dbReference type="PROSITE" id="PS51820">
    <property type="entry name" value="PA14"/>
    <property type="match status" value="1"/>
</dbReference>
<evidence type="ECO:0000259" key="2">
    <source>
        <dbReference type="PROSITE" id="PS51820"/>
    </source>
</evidence>
<sequence>MKEFPTHYRVLRDQRRWDDEVVSLSGLAARADGTLQLQGFPDSTVVEESGTLLAGPLDAGEGDIWDRLWVESEIPPETSVSLDVAASHSGDTAIGTLVWKRSPSLDVLLRTLIDGGSRFIWLRITLSSHDGQSTPLLLQVQASTGQPSYLDHLPSIYRRDDAATGFLERWLALFRSELGDWDRALEALPREFDARTVAEADMGNLAAWLALELLARMEKPEQRRLLVDAPVLYRQRGTPAGLREIARRTLGVTLHLFEAFRERRVWRLGEGLGLGLDTALAAATPDGMIVPGFTYADRRLAGLRGDYYEGTKFEILRYTRVDPTIDFNWARQSPLTTVPSQGQFSADNFSVRWSGQVRSRFSETYTFRTISDDGVRLWVGGKKIIENWTDHAVATDAGQIRLDAGRWYPIVLEYYEKGDVALIELHWSSASQRQEIVPEDCLYSVLDETAAFAPEQNDGCGLLEVGHSIVGQGRPLAGEEYGAPLSDDYAHLFTAMVYAAQVPLVSQRQALRDLVETEKPAHTDFQLCLIEPRMRVGAQARVGIDSVVAGPGPAMRLGAAELGGGSYLGGEAPPNFRHGSGRSRAEEASVPLS</sequence>
<dbReference type="OrthoDB" id="3799094at2"/>
<evidence type="ECO:0000313" key="4">
    <source>
        <dbReference type="Proteomes" id="UP000198736"/>
    </source>
</evidence>
<dbReference type="Pfam" id="PF07691">
    <property type="entry name" value="PA14"/>
    <property type="match status" value="1"/>
</dbReference>
<protein>
    <recommendedName>
        <fullName evidence="2">PA14 domain-containing protein</fullName>
    </recommendedName>
</protein>
<reference evidence="4" key="1">
    <citation type="submission" date="2015-10" db="EMBL/GenBank/DDBJ databases">
        <authorList>
            <person name="Luecker S."/>
            <person name="Luecker S."/>
        </authorList>
    </citation>
    <scope>NUCLEOTIDE SEQUENCE [LARGE SCALE GENOMIC DNA]</scope>
</reference>
<dbReference type="InterPro" id="IPR037524">
    <property type="entry name" value="PA14/GLEYA"/>
</dbReference>
<organism evidence="3 4">
    <name type="scientific">Candidatus Nitrospira nitrificans</name>
    <dbReference type="NCBI Taxonomy" id="1742973"/>
    <lineage>
        <taxon>Bacteria</taxon>
        <taxon>Pseudomonadati</taxon>
        <taxon>Nitrospirota</taxon>
        <taxon>Nitrospiria</taxon>
        <taxon>Nitrospirales</taxon>
        <taxon>Nitrospiraceae</taxon>
        <taxon>Nitrospira</taxon>
    </lineage>
</organism>
<name>A0A0S4LBP6_9BACT</name>
<dbReference type="SUPFAM" id="SSF56988">
    <property type="entry name" value="Anthrax protective antigen"/>
    <property type="match status" value="1"/>
</dbReference>
<dbReference type="Proteomes" id="UP000198736">
    <property type="component" value="Unassembled WGS sequence"/>
</dbReference>